<gene>
    <name evidence="2" type="ORF">AMORRO_LOCUS3017</name>
</gene>
<reference evidence="2" key="1">
    <citation type="submission" date="2021-06" db="EMBL/GenBank/DDBJ databases">
        <authorList>
            <person name="Kallberg Y."/>
            <person name="Tangrot J."/>
            <person name="Rosling A."/>
        </authorList>
    </citation>
    <scope>NUCLEOTIDE SEQUENCE</scope>
    <source>
        <strain evidence="2">CL551</strain>
    </source>
</reference>
<evidence type="ECO:0000256" key="1">
    <source>
        <dbReference type="SAM" id="MobiDB-lite"/>
    </source>
</evidence>
<evidence type="ECO:0000313" key="3">
    <source>
        <dbReference type="Proteomes" id="UP000789342"/>
    </source>
</evidence>
<evidence type="ECO:0000313" key="2">
    <source>
        <dbReference type="EMBL" id="CAG8496045.1"/>
    </source>
</evidence>
<dbReference type="AlphaFoldDB" id="A0A9N9EVV2"/>
<feature type="region of interest" description="Disordered" evidence="1">
    <location>
        <begin position="172"/>
        <end position="196"/>
    </location>
</feature>
<sequence length="208" mass="24628">MPNVKLSMRLESRNWSKVAKKNINLKAEVTKLRNDIEELGTKCPALQKRKIKSLIILRTYLLQKNVSDITKNTLNSNDTHQESNIYNFDIYQDSESLTYIHTESKSLEEKEEYEIMDSMYKERLRRQRPADTKLWLLLSIQRHKGSSHRQRPAAMRNFSKINKSTVTARDWPTRTYPKTQGKFSPPETGRHEKLQHSYITQITQKYKQ</sequence>
<proteinExistence type="predicted"/>
<dbReference type="EMBL" id="CAJVPV010001396">
    <property type="protein sequence ID" value="CAG8496045.1"/>
    <property type="molecule type" value="Genomic_DNA"/>
</dbReference>
<accession>A0A9N9EVV2</accession>
<dbReference type="Proteomes" id="UP000789342">
    <property type="component" value="Unassembled WGS sequence"/>
</dbReference>
<name>A0A9N9EVV2_9GLOM</name>
<keyword evidence="3" id="KW-1185">Reference proteome</keyword>
<protein>
    <submittedName>
        <fullName evidence="2">9228_t:CDS:1</fullName>
    </submittedName>
</protein>
<comment type="caution">
    <text evidence="2">The sequence shown here is derived from an EMBL/GenBank/DDBJ whole genome shotgun (WGS) entry which is preliminary data.</text>
</comment>
<organism evidence="2 3">
    <name type="scientific">Acaulospora morrowiae</name>
    <dbReference type="NCBI Taxonomy" id="94023"/>
    <lineage>
        <taxon>Eukaryota</taxon>
        <taxon>Fungi</taxon>
        <taxon>Fungi incertae sedis</taxon>
        <taxon>Mucoromycota</taxon>
        <taxon>Glomeromycotina</taxon>
        <taxon>Glomeromycetes</taxon>
        <taxon>Diversisporales</taxon>
        <taxon>Acaulosporaceae</taxon>
        <taxon>Acaulospora</taxon>
    </lineage>
</organism>